<evidence type="ECO:0000256" key="2">
    <source>
        <dbReference type="ARBA" id="ARBA00009306"/>
    </source>
</evidence>
<dbReference type="SUPFAM" id="SSF161098">
    <property type="entry name" value="MetI-like"/>
    <property type="match status" value="1"/>
</dbReference>
<dbReference type="RefSeq" id="WP_038262064.1">
    <property type="nucleotide sequence ID" value="NZ_FSRH01000009.1"/>
</dbReference>
<dbReference type="Pfam" id="PF00528">
    <property type="entry name" value="BPD_transp_1"/>
    <property type="match status" value="1"/>
</dbReference>
<sequence length="222" mass="24459">MEVFSFKFAVGLIPLMLKYLHVTLSMSVLSLIFGLMVATVIALIVQAKVKILYPITRVYVSFFRGTPLIAQLFFLYFGLVQIFPSLRGMDAFTAAVIGLSLNASAYMAETIRGAISSVDKGQREAALSCGMTYLQMMRRIVLPQAARVAIPALSNNFIDIIKGSSLAFALGVTEIMATAQMEGAAAYRFFEAFTDVIIIYWAIISIMSFAQKKLEQKLNSAY</sequence>
<gene>
    <name evidence="11" type="primary">patM</name>
    <name evidence="11" type="ORF">CLIT_4c01310</name>
</gene>
<dbReference type="FunFam" id="1.10.3720.10:FF:000009">
    <property type="entry name" value="Amino acid ABC transporter permease"/>
    <property type="match status" value="1"/>
</dbReference>
<evidence type="ECO:0000256" key="9">
    <source>
        <dbReference type="RuleBase" id="RU363032"/>
    </source>
</evidence>
<keyword evidence="8 9" id="KW-0472">Membrane</keyword>
<proteinExistence type="inferred from homology"/>
<dbReference type="PANTHER" id="PTHR30614:SF0">
    <property type="entry name" value="L-CYSTINE TRANSPORT SYSTEM PERMEASE PROTEIN TCYL"/>
    <property type="match status" value="1"/>
</dbReference>
<dbReference type="EMBL" id="JJMM01000004">
    <property type="protein sequence ID" value="KDR96294.1"/>
    <property type="molecule type" value="Genomic_DNA"/>
</dbReference>
<evidence type="ECO:0000256" key="7">
    <source>
        <dbReference type="ARBA" id="ARBA00022989"/>
    </source>
</evidence>
<dbReference type="PANTHER" id="PTHR30614">
    <property type="entry name" value="MEMBRANE COMPONENT OF AMINO ACID ABC TRANSPORTER"/>
    <property type="match status" value="1"/>
</dbReference>
<evidence type="ECO:0000256" key="1">
    <source>
        <dbReference type="ARBA" id="ARBA00004651"/>
    </source>
</evidence>
<keyword evidence="7 9" id="KW-1133">Transmembrane helix</keyword>
<evidence type="ECO:0000256" key="3">
    <source>
        <dbReference type="ARBA" id="ARBA00022448"/>
    </source>
</evidence>
<dbReference type="GO" id="GO:0015184">
    <property type="term" value="F:L-cystine transmembrane transporter activity"/>
    <property type="evidence" value="ECO:0007669"/>
    <property type="project" value="TreeGrafter"/>
</dbReference>
<organism evidence="11 12">
    <name type="scientific">Peptoclostridium litorale DSM 5388</name>
    <dbReference type="NCBI Taxonomy" id="1121324"/>
    <lineage>
        <taxon>Bacteria</taxon>
        <taxon>Bacillati</taxon>
        <taxon>Bacillota</taxon>
        <taxon>Clostridia</taxon>
        <taxon>Peptostreptococcales</taxon>
        <taxon>Peptoclostridiaceae</taxon>
        <taxon>Peptoclostridium</taxon>
    </lineage>
</organism>
<dbReference type="OrthoDB" id="9787841at2"/>
<dbReference type="STRING" id="1121324.CLIT_4c01310"/>
<name>A0A069RGY1_PEPLI</name>
<feature type="transmembrane region" description="Helical" evidence="9">
    <location>
        <begin position="20"/>
        <end position="45"/>
    </location>
</feature>
<dbReference type="eggNOG" id="COG0765">
    <property type="taxonomic scope" value="Bacteria"/>
</dbReference>
<comment type="similarity">
    <text evidence="2 9">Belongs to the binding-protein-dependent transport system permease family.</text>
</comment>
<keyword evidence="6" id="KW-0029">Amino-acid transport</keyword>
<dbReference type="NCBIfam" id="TIGR01726">
    <property type="entry name" value="HEQRo_perm_3TM"/>
    <property type="match status" value="1"/>
</dbReference>
<dbReference type="Proteomes" id="UP000027946">
    <property type="component" value="Unassembled WGS sequence"/>
</dbReference>
<comment type="caution">
    <text evidence="11">The sequence shown here is derived from an EMBL/GenBank/DDBJ whole genome shotgun (WGS) entry which is preliminary data.</text>
</comment>
<comment type="subcellular location">
    <subcellularLocation>
        <location evidence="1 9">Cell membrane</location>
        <topology evidence="1 9">Multi-pass membrane protein</topology>
    </subcellularLocation>
</comment>
<feature type="domain" description="ABC transmembrane type-1" evidence="10">
    <location>
        <begin position="20"/>
        <end position="208"/>
    </location>
</feature>
<dbReference type="InterPro" id="IPR043429">
    <property type="entry name" value="ArtM/GltK/GlnP/TcyL/YhdX-like"/>
</dbReference>
<evidence type="ECO:0000259" key="10">
    <source>
        <dbReference type="PROSITE" id="PS50928"/>
    </source>
</evidence>
<keyword evidence="5 9" id="KW-0812">Transmembrane</keyword>
<evidence type="ECO:0000256" key="6">
    <source>
        <dbReference type="ARBA" id="ARBA00022970"/>
    </source>
</evidence>
<dbReference type="InterPro" id="IPR010065">
    <property type="entry name" value="AA_ABC_transptr_permease_3TM"/>
</dbReference>
<evidence type="ECO:0000313" key="12">
    <source>
        <dbReference type="Proteomes" id="UP000027946"/>
    </source>
</evidence>
<dbReference type="InterPro" id="IPR035906">
    <property type="entry name" value="MetI-like_sf"/>
</dbReference>
<protein>
    <submittedName>
        <fullName evidence="11">Putative amino-acid ABC transporter permease protein PatM</fullName>
    </submittedName>
</protein>
<keyword evidence="12" id="KW-1185">Reference proteome</keyword>
<dbReference type="AlphaFoldDB" id="A0A069RGY1"/>
<dbReference type="Gene3D" id="1.10.3720.10">
    <property type="entry name" value="MetI-like"/>
    <property type="match status" value="1"/>
</dbReference>
<evidence type="ECO:0000256" key="5">
    <source>
        <dbReference type="ARBA" id="ARBA00022692"/>
    </source>
</evidence>
<dbReference type="GO" id="GO:0043190">
    <property type="term" value="C:ATP-binding cassette (ABC) transporter complex"/>
    <property type="evidence" value="ECO:0007669"/>
    <property type="project" value="InterPro"/>
</dbReference>
<evidence type="ECO:0000256" key="8">
    <source>
        <dbReference type="ARBA" id="ARBA00023136"/>
    </source>
</evidence>
<dbReference type="PROSITE" id="PS50928">
    <property type="entry name" value="ABC_TM1"/>
    <property type="match status" value="1"/>
</dbReference>
<feature type="transmembrane region" description="Helical" evidence="9">
    <location>
        <begin position="57"/>
        <end position="79"/>
    </location>
</feature>
<dbReference type="InterPro" id="IPR000515">
    <property type="entry name" value="MetI-like"/>
</dbReference>
<keyword evidence="4" id="KW-1003">Cell membrane</keyword>
<keyword evidence="3 9" id="KW-0813">Transport</keyword>
<evidence type="ECO:0000313" key="11">
    <source>
        <dbReference type="EMBL" id="KDR96294.1"/>
    </source>
</evidence>
<feature type="transmembrane region" description="Helical" evidence="9">
    <location>
        <begin position="189"/>
        <end position="210"/>
    </location>
</feature>
<evidence type="ECO:0000256" key="4">
    <source>
        <dbReference type="ARBA" id="ARBA00022475"/>
    </source>
</evidence>
<accession>A0A069RGY1</accession>
<dbReference type="CDD" id="cd06261">
    <property type="entry name" value="TM_PBP2"/>
    <property type="match status" value="1"/>
</dbReference>
<reference evidence="11 12" key="1">
    <citation type="submission" date="2014-03" db="EMBL/GenBank/DDBJ databases">
        <title>Genome sequence of Clostridium litorale W6, DSM 5388.</title>
        <authorList>
            <person name="Poehlein A."/>
            <person name="Jagirdar A."/>
            <person name="Khonsari B."/>
            <person name="Chibani C.M."/>
            <person name="Gutierrez Gutierrez D.A."/>
            <person name="Davydova E."/>
            <person name="Alghaithi H.S."/>
            <person name="Nair K.P."/>
            <person name="Dhamotharan K."/>
            <person name="Chandran L."/>
            <person name="G W."/>
            <person name="Daniel R."/>
        </authorList>
    </citation>
    <scope>NUCLEOTIDE SEQUENCE [LARGE SCALE GENOMIC DNA]</scope>
    <source>
        <strain evidence="11 12">W6</strain>
    </source>
</reference>